<accession>A0A645ESM5</accession>
<sequence>MDRCELANNYHKRGCNCCQSVLAAFSDVTGLSEAESLAIGGGFGSGAGTGELCGAITGAVMTLSRIFPATIEDPVAGKKRAVGLSKEFQKRFSERFGYLRCAELLPEKYQPDDATPAAKRMKLTNHCAIMIVTAVEIVEEMLGERKA</sequence>
<dbReference type="EMBL" id="VSSQ01050326">
    <property type="protein sequence ID" value="MPN04410.1"/>
    <property type="molecule type" value="Genomic_DNA"/>
</dbReference>
<evidence type="ECO:0000313" key="1">
    <source>
        <dbReference type="EMBL" id="MPN04410.1"/>
    </source>
</evidence>
<proteinExistence type="predicted"/>
<evidence type="ECO:0008006" key="2">
    <source>
        <dbReference type="Google" id="ProtNLM"/>
    </source>
</evidence>
<dbReference type="NCBIfam" id="TIGR01909">
    <property type="entry name" value="C_GCAxxG_C_C"/>
    <property type="match status" value="1"/>
</dbReference>
<organism evidence="1">
    <name type="scientific">bioreactor metagenome</name>
    <dbReference type="NCBI Taxonomy" id="1076179"/>
    <lineage>
        <taxon>unclassified sequences</taxon>
        <taxon>metagenomes</taxon>
        <taxon>ecological metagenomes</taxon>
    </lineage>
</organism>
<reference evidence="1" key="1">
    <citation type="submission" date="2019-08" db="EMBL/GenBank/DDBJ databases">
        <authorList>
            <person name="Kucharzyk K."/>
            <person name="Murdoch R.W."/>
            <person name="Higgins S."/>
            <person name="Loffler F."/>
        </authorList>
    </citation>
    <scope>NUCLEOTIDE SEQUENCE</scope>
</reference>
<name>A0A645ESM5_9ZZZZ</name>
<dbReference type="InterPro" id="IPR010181">
    <property type="entry name" value="CGCAxxGCC_motif"/>
</dbReference>
<gene>
    <name evidence="1" type="ORF">SDC9_151648</name>
</gene>
<dbReference type="AlphaFoldDB" id="A0A645ESM5"/>
<comment type="caution">
    <text evidence="1">The sequence shown here is derived from an EMBL/GenBank/DDBJ whole genome shotgun (WGS) entry which is preliminary data.</text>
</comment>
<protein>
    <recommendedName>
        <fullName evidence="2">C_GCAxxG_C_C family protein</fullName>
    </recommendedName>
</protein>
<dbReference type="Pfam" id="PF09719">
    <property type="entry name" value="C_GCAxxG_C_C"/>
    <property type="match status" value="1"/>
</dbReference>